<gene>
    <name evidence="2" type="ORF">FUA48_11035</name>
</gene>
<reference evidence="2 3" key="1">
    <citation type="submission" date="2019-08" db="EMBL/GenBank/DDBJ databases">
        <title>Flavobacterium alkalisoli sp. nov., isolated from rhizosphere soil of Suaeda salsa.</title>
        <authorList>
            <person name="Sun J.-Q."/>
            <person name="Xu L."/>
        </authorList>
    </citation>
    <scope>NUCLEOTIDE SEQUENCE [LARGE SCALE GENOMIC DNA]</scope>
    <source>
        <strain evidence="2 3">XS-5</strain>
    </source>
</reference>
<dbReference type="EMBL" id="CP042831">
    <property type="protein sequence ID" value="QEE50093.1"/>
    <property type="molecule type" value="Genomic_DNA"/>
</dbReference>
<dbReference type="RefSeq" id="WP_147583581.1">
    <property type="nucleotide sequence ID" value="NZ_CP042831.1"/>
</dbReference>
<evidence type="ECO:0008006" key="4">
    <source>
        <dbReference type="Google" id="ProtNLM"/>
    </source>
</evidence>
<dbReference type="KEGG" id="fak:FUA48_11035"/>
<keyword evidence="1" id="KW-0812">Transmembrane</keyword>
<keyword evidence="1" id="KW-1133">Transmembrane helix</keyword>
<dbReference type="PROSITE" id="PS51257">
    <property type="entry name" value="PROKAR_LIPOPROTEIN"/>
    <property type="match status" value="1"/>
</dbReference>
<feature type="transmembrane region" description="Helical" evidence="1">
    <location>
        <begin position="221"/>
        <end position="247"/>
    </location>
</feature>
<keyword evidence="3" id="KW-1185">Reference proteome</keyword>
<evidence type="ECO:0000313" key="3">
    <source>
        <dbReference type="Proteomes" id="UP000321222"/>
    </source>
</evidence>
<dbReference type="Proteomes" id="UP000321222">
    <property type="component" value="Chromosome"/>
</dbReference>
<dbReference type="AlphaFoldDB" id="A0A5B9FRU9"/>
<dbReference type="OrthoDB" id="1161399at2"/>
<protein>
    <recommendedName>
        <fullName evidence="4">Lipoprotein</fullName>
    </recommendedName>
</protein>
<evidence type="ECO:0000313" key="2">
    <source>
        <dbReference type="EMBL" id="QEE50093.1"/>
    </source>
</evidence>
<evidence type="ECO:0000256" key="1">
    <source>
        <dbReference type="SAM" id="Phobius"/>
    </source>
</evidence>
<keyword evidence="1" id="KW-0472">Membrane</keyword>
<sequence length="296" mass="34734">MKKLLLLSLLTLVACGDKQGKTGENTVIDTLYLPDSGKGALKKVITVKDTSRYSEKFIEDFKKDDYLYDVTLIDSCLVTNGDSIQIPLDLKLNREYLFAKSINLKGYEVFIRRTGLTKINYTFKEEYDYDEDNYIVGEAELSGRFFDDKHSYTDSTLFKNEVFVTNRYHSLQDKDIFIDIGENESKDSIRVVLNIPEKGITTDLIFEQQIYIEPLMDTKDMVVLLIAFIVYIILLIFVFAPIYAVVWRFVKNRTPVRGTNWYMRFYEAKKENDREYEEYLKWAAKRGYKPIIKKRN</sequence>
<organism evidence="2 3">
    <name type="scientific">Flavobacterium alkalisoli</name>
    <dbReference type="NCBI Taxonomy" id="2602769"/>
    <lineage>
        <taxon>Bacteria</taxon>
        <taxon>Pseudomonadati</taxon>
        <taxon>Bacteroidota</taxon>
        <taxon>Flavobacteriia</taxon>
        <taxon>Flavobacteriales</taxon>
        <taxon>Flavobacteriaceae</taxon>
        <taxon>Flavobacterium</taxon>
    </lineage>
</organism>
<accession>A0A5B9FRU9</accession>
<name>A0A5B9FRU9_9FLAO</name>
<proteinExistence type="predicted"/>